<feature type="region of interest" description="Disordered" evidence="1">
    <location>
        <begin position="1"/>
        <end position="23"/>
    </location>
</feature>
<comment type="caution">
    <text evidence="3">The sequence shown here is derived from an EMBL/GenBank/DDBJ whole genome shotgun (WGS) entry which is preliminary data.</text>
</comment>
<dbReference type="Proteomes" id="UP000812277">
    <property type="component" value="Unassembled WGS sequence"/>
</dbReference>
<dbReference type="SUPFAM" id="SSF159888">
    <property type="entry name" value="YdhG-like"/>
    <property type="match status" value="1"/>
</dbReference>
<dbReference type="EMBL" id="JAHZIJ010000001">
    <property type="protein sequence ID" value="MBW7473889.1"/>
    <property type="molecule type" value="Genomic_DNA"/>
</dbReference>
<dbReference type="InterPro" id="IPR014922">
    <property type="entry name" value="YdhG-like"/>
</dbReference>
<keyword evidence="4" id="KW-1185">Reference proteome</keyword>
<gene>
    <name evidence="3" type="ORF">K0T92_03960</name>
</gene>
<protein>
    <submittedName>
        <fullName evidence="3">DUF1801 domain-containing protein</fullName>
    </submittedName>
</protein>
<evidence type="ECO:0000313" key="4">
    <source>
        <dbReference type="Proteomes" id="UP000812277"/>
    </source>
</evidence>
<reference evidence="3 4" key="1">
    <citation type="submission" date="2021-07" db="EMBL/GenBank/DDBJ databases">
        <title>Paenibacillus radiodurans sp. nov., isolated from the southeastern edge of Tengger Desert.</title>
        <authorList>
            <person name="Zhang G."/>
        </authorList>
    </citation>
    <scope>NUCLEOTIDE SEQUENCE [LARGE SCALE GENOMIC DNA]</scope>
    <source>
        <strain evidence="3 4">DT7-4</strain>
    </source>
</reference>
<organism evidence="3 4">
    <name type="scientific">Paenibacillus oenotherae</name>
    <dbReference type="NCBI Taxonomy" id="1435645"/>
    <lineage>
        <taxon>Bacteria</taxon>
        <taxon>Bacillati</taxon>
        <taxon>Bacillota</taxon>
        <taxon>Bacilli</taxon>
        <taxon>Bacillales</taxon>
        <taxon>Paenibacillaceae</taxon>
        <taxon>Paenibacillus</taxon>
    </lineage>
</organism>
<evidence type="ECO:0000256" key="1">
    <source>
        <dbReference type="SAM" id="MobiDB-lite"/>
    </source>
</evidence>
<sequence>MATDKRKSVKTAKNLKQQSGPQQVADFMTNLEHPLKQAIEEVLQIIRSADGRITEQIKWNAPSFCVNYEDRFTLNLPGKGFFRLIFHCGAKVRDNTGAGQLFEDPTGLLDWASGDRAIVKFTDLNDVTAKKDKLKEVIRMWIEATDFQAGTVHAEV</sequence>
<evidence type="ECO:0000313" key="3">
    <source>
        <dbReference type="EMBL" id="MBW7473889.1"/>
    </source>
</evidence>
<proteinExistence type="predicted"/>
<evidence type="ECO:0000259" key="2">
    <source>
        <dbReference type="Pfam" id="PF08818"/>
    </source>
</evidence>
<feature type="domain" description="YdhG-like" evidence="2">
    <location>
        <begin position="36"/>
        <end position="142"/>
    </location>
</feature>
<dbReference type="Pfam" id="PF08818">
    <property type="entry name" value="DUF1801"/>
    <property type="match status" value="1"/>
</dbReference>
<accession>A0ABS7D220</accession>
<name>A0ABS7D220_9BACL</name>